<dbReference type="GO" id="GO:0022857">
    <property type="term" value="F:transmembrane transporter activity"/>
    <property type="evidence" value="ECO:0007669"/>
    <property type="project" value="InterPro"/>
</dbReference>
<dbReference type="PRINTS" id="PR01036">
    <property type="entry name" value="TCRTETB"/>
</dbReference>
<dbReference type="EMBL" id="JH636049">
    <property type="protein sequence ID" value="EID52749.1"/>
    <property type="molecule type" value="Genomic_DNA"/>
</dbReference>
<evidence type="ECO:0000313" key="10">
    <source>
        <dbReference type="Proteomes" id="UP000004691"/>
    </source>
</evidence>
<keyword evidence="3" id="KW-1003">Cell membrane</keyword>
<feature type="domain" description="Major facilitator superfamily (MFS) profile" evidence="8">
    <location>
        <begin position="6"/>
        <end position="446"/>
    </location>
</feature>
<feature type="transmembrane region" description="Helical" evidence="7">
    <location>
        <begin position="354"/>
        <end position="377"/>
    </location>
</feature>
<dbReference type="HOGENOM" id="CLU_000960_28_2_11"/>
<comment type="subcellular location">
    <subcellularLocation>
        <location evidence="1">Cell membrane</location>
        <topology evidence="1">Multi-pass membrane protein</topology>
    </subcellularLocation>
</comment>
<dbReference type="OrthoDB" id="9807274at2"/>
<keyword evidence="6 7" id="KW-0472">Membrane</keyword>
<accession>I0UXZ6</accession>
<dbReference type="STRING" id="882086.SacxiDRAFT_0473"/>
<evidence type="ECO:0000313" key="9">
    <source>
        <dbReference type="EMBL" id="EID52749.1"/>
    </source>
</evidence>
<name>I0UXZ6_9PSEU</name>
<evidence type="ECO:0000256" key="2">
    <source>
        <dbReference type="ARBA" id="ARBA00022448"/>
    </source>
</evidence>
<dbReference type="CDD" id="cd17321">
    <property type="entry name" value="MFS_MMR_MDR_like"/>
    <property type="match status" value="1"/>
</dbReference>
<evidence type="ECO:0000256" key="5">
    <source>
        <dbReference type="ARBA" id="ARBA00022989"/>
    </source>
</evidence>
<feature type="transmembrane region" description="Helical" evidence="7">
    <location>
        <begin position="101"/>
        <end position="119"/>
    </location>
</feature>
<evidence type="ECO:0000256" key="4">
    <source>
        <dbReference type="ARBA" id="ARBA00022692"/>
    </source>
</evidence>
<organism evidence="9 10">
    <name type="scientific">Saccharomonospora xinjiangensis XJ-54</name>
    <dbReference type="NCBI Taxonomy" id="882086"/>
    <lineage>
        <taxon>Bacteria</taxon>
        <taxon>Bacillati</taxon>
        <taxon>Actinomycetota</taxon>
        <taxon>Actinomycetes</taxon>
        <taxon>Pseudonocardiales</taxon>
        <taxon>Pseudonocardiaceae</taxon>
        <taxon>Saccharomonospora</taxon>
    </lineage>
</organism>
<dbReference type="Gene3D" id="1.20.1250.20">
    <property type="entry name" value="MFS general substrate transporter like domains"/>
    <property type="match status" value="1"/>
</dbReference>
<dbReference type="SUPFAM" id="SSF103473">
    <property type="entry name" value="MFS general substrate transporter"/>
    <property type="match status" value="1"/>
</dbReference>
<gene>
    <name evidence="9" type="ORF">SacxiDRAFT_0473</name>
</gene>
<feature type="transmembrane region" description="Helical" evidence="7">
    <location>
        <begin position="40"/>
        <end position="60"/>
    </location>
</feature>
<feature type="transmembrane region" description="Helical" evidence="7">
    <location>
        <begin position="131"/>
        <end position="150"/>
    </location>
</feature>
<proteinExistence type="predicted"/>
<keyword evidence="10" id="KW-1185">Reference proteome</keyword>
<dbReference type="AlphaFoldDB" id="I0UXZ6"/>
<dbReference type="eggNOG" id="COG0477">
    <property type="taxonomic scope" value="Bacteria"/>
</dbReference>
<dbReference type="RefSeq" id="WP_006236852.1">
    <property type="nucleotide sequence ID" value="NZ_JH636049.1"/>
</dbReference>
<reference evidence="9 10" key="1">
    <citation type="submission" date="2012-01" db="EMBL/GenBank/DDBJ databases">
        <title>Improved High-Quality Draft sequence of Saccharomonospora xinjiangensis XJ-54.</title>
        <authorList>
            <consortium name="US DOE Joint Genome Institute"/>
            <person name="Lucas S."/>
            <person name="Han J."/>
            <person name="Lapidus A."/>
            <person name="Cheng J.-F."/>
            <person name="Goodwin L."/>
            <person name="Pitluck S."/>
            <person name="Peters L."/>
            <person name="Mikhailova N."/>
            <person name="Teshima H."/>
            <person name="Detter J.C."/>
            <person name="Han C."/>
            <person name="Tapia R."/>
            <person name="Land M."/>
            <person name="Hauser L."/>
            <person name="Kyrpides N."/>
            <person name="Ivanova N."/>
            <person name="Pagani I."/>
            <person name="Brambilla E.-M."/>
            <person name="Klenk H.-P."/>
            <person name="Woyke T."/>
        </authorList>
    </citation>
    <scope>NUCLEOTIDE SEQUENCE [LARGE SCALE GENOMIC DNA]</scope>
    <source>
        <strain evidence="9 10">XJ-54</strain>
    </source>
</reference>
<keyword evidence="4 7" id="KW-0812">Transmembrane</keyword>
<dbReference type="PANTHER" id="PTHR42718:SF46">
    <property type="entry name" value="BLR6921 PROTEIN"/>
    <property type="match status" value="1"/>
</dbReference>
<sequence length="455" mass="45717">MLNAGVIWLLAVVELVVFLDTTVINVALPSIGADLGLTEAGLGWVVNAYLLAFGGFLLIGGRAADVFGARRAFVAGLLLFTIASAAAGFAQTAWFLVAARAAQGIGAAVVIPAQLALIARTYPDPEDNRKAFGIWSAMGAAGAALGTAAGGPLTEFLGWPSIFLINIPVGVVALALSSPVLSADPPVRAVRLDIAGAITGTAGLLLAGYAIGEFAVPGRAPTAWLLVALAVVLLAVFVALQRRNVEPLMPLRLFRVRALTGSTVVNVLVGAAHVPVFALLALYLQGSQDYGPTEAGLAVLPVALVNVTASRTVIPAVVKAWGHAGTLAAGLAAQAAAMVWLARLPEDTTYFADVLPAALLFGIGLPAAFVGVTAPAVNAVAEADRGVAAGVVNTAQRVGSGIGVSALLALAGVIGGTTGLRVSFAVAAGLAVLGCVLTLVMLRGPERATTEANAG</sequence>
<dbReference type="Gene3D" id="1.20.1720.10">
    <property type="entry name" value="Multidrug resistance protein D"/>
    <property type="match status" value="1"/>
</dbReference>
<evidence type="ECO:0000256" key="1">
    <source>
        <dbReference type="ARBA" id="ARBA00004651"/>
    </source>
</evidence>
<protein>
    <submittedName>
        <fullName evidence="9">Sugar phosphate permease</fullName>
    </submittedName>
</protein>
<dbReference type="InterPro" id="IPR011701">
    <property type="entry name" value="MFS"/>
</dbReference>
<evidence type="ECO:0000256" key="3">
    <source>
        <dbReference type="ARBA" id="ARBA00022475"/>
    </source>
</evidence>
<feature type="transmembrane region" description="Helical" evidence="7">
    <location>
        <begin position="261"/>
        <end position="283"/>
    </location>
</feature>
<evidence type="ECO:0000256" key="7">
    <source>
        <dbReference type="SAM" id="Phobius"/>
    </source>
</evidence>
<feature type="transmembrane region" description="Helical" evidence="7">
    <location>
        <begin position="398"/>
        <end position="416"/>
    </location>
</feature>
<dbReference type="Pfam" id="PF07690">
    <property type="entry name" value="MFS_1"/>
    <property type="match status" value="1"/>
</dbReference>
<dbReference type="PANTHER" id="PTHR42718">
    <property type="entry name" value="MAJOR FACILITATOR SUPERFAMILY MULTIDRUG TRANSPORTER MFSC"/>
    <property type="match status" value="1"/>
</dbReference>
<feature type="transmembrane region" description="Helical" evidence="7">
    <location>
        <begin position="7"/>
        <end position="28"/>
    </location>
</feature>
<feature type="transmembrane region" description="Helical" evidence="7">
    <location>
        <begin position="295"/>
        <end position="314"/>
    </location>
</feature>
<dbReference type="InterPro" id="IPR036259">
    <property type="entry name" value="MFS_trans_sf"/>
</dbReference>
<feature type="transmembrane region" description="Helical" evidence="7">
    <location>
        <begin position="189"/>
        <end position="211"/>
    </location>
</feature>
<dbReference type="InterPro" id="IPR020846">
    <property type="entry name" value="MFS_dom"/>
</dbReference>
<evidence type="ECO:0000256" key="6">
    <source>
        <dbReference type="ARBA" id="ARBA00023136"/>
    </source>
</evidence>
<feature type="transmembrane region" description="Helical" evidence="7">
    <location>
        <begin position="321"/>
        <end position="342"/>
    </location>
</feature>
<feature type="transmembrane region" description="Helical" evidence="7">
    <location>
        <begin position="156"/>
        <end position="177"/>
    </location>
</feature>
<keyword evidence="2" id="KW-0813">Transport</keyword>
<feature type="transmembrane region" description="Helical" evidence="7">
    <location>
        <begin position="223"/>
        <end position="240"/>
    </location>
</feature>
<feature type="transmembrane region" description="Helical" evidence="7">
    <location>
        <begin position="72"/>
        <end position="95"/>
    </location>
</feature>
<evidence type="ECO:0000259" key="8">
    <source>
        <dbReference type="PROSITE" id="PS50850"/>
    </source>
</evidence>
<keyword evidence="5 7" id="KW-1133">Transmembrane helix</keyword>
<feature type="transmembrane region" description="Helical" evidence="7">
    <location>
        <begin position="422"/>
        <end position="442"/>
    </location>
</feature>
<dbReference type="GO" id="GO:0005886">
    <property type="term" value="C:plasma membrane"/>
    <property type="evidence" value="ECO:0007669"/>
    <property type="project" value="UniProtKB-SubCell"/>
</dbReference>
<dbReference type="Proteomes" id="UP000004691">
    <property type="component" value="Unassembled WGS sequence"/>
</dbReference>
<dbReference type="PROSITE" id="PS50850">
    <property type="entry name" value="MFS"/>
    <property type="match status" value="1"/>
</dbReference>